<comment type="subcellular location">
    <subcellularLocation>
        <location evidence="2">Membrane</location>
    </subcellularLocation>
</comment>
<evidence type="ECO:0000256" key="5">
    <source>
        <dbReference type="ARBA" id="ARBA00022692"/>
    </source>
</evidence>
<evidence type="ECO:0000256" key="12">
    <source>
        <dbReference type="PIRSR" id="PIRSR602403-1"/>
    </source>
</evidence>
<dbReference type="GO" id="GO:0016020">
    <property type="term" value="C:membrane"/>
    <property type="evidence" value="ECO:0007669"/>
    <property type="project" value="UniProtKB-SubCell"/>
</dbReference>
<evidence type="ECO:0000256" key="1">
    <source>
        <dbReference type="ARBA" id="ARBA00001971"/>
    </source>
</evidence>
<keyword evidence="4 12" id="KW-0349">Heme</keyword>
<dbReference type="GO" id="GO:0004497">
    <property type="term" value="F:monooxygenase activity"/>
    <property type="evidence" value="ECO:0007669"/>
    <property type="project" value="UniProtKB-KW"/>
</dbReference>
<keyword evidence="7" id="KW-1133">Transmembrane helix</keyword>
<evidence type="ECO:0000256" key="6">
    <source>
        <dbReference type="ARBA" id="ARBA00022723"/>
    </source>
</evidence>
<evidence type="ECO:0000313" key="14">
    <source>
        <dbReference type="Proteomes" id="UP000620124"/>
    </source>
</evidence>
<evidence type="ECO:0000256" key="4">
    <source>
        <dbReference type="ARBA" id="ARBA00022617"/>
    </source>
</evidence>
<dbReference type="PRINTS" id="PR00465">
    <property type="entry name" value="EP450IV"/>
</dbReference>
<name>A0A8H7DDV3_9AGAR</name>
<feature type="binding site" description="axial binding residue" evidence="12">
    <location>
        <position position="416"/>
    </location>
    <ligand>
        <name>heme</name>
        <dbReference type="ChEBI" id="CHEBI:30413"/>
    </ligand>
    <ligandPart>
        <name>Fe</name>
        <dbReference type="ChEBI" id="CHEBI:18248"/>
    </ligandPart>
</feature>
<accession>A0A8H7DDV3</accession>
<keyword evidence="11" id="KW-0472">Membrane</keyword>
<dbReference type="Proteomes" id="UP000620124">
    <property type="component" value="Unassembled WGS sequence"/>
</dbReference>
<evidence type="ECO:0000256" key="3">
    <source>
        <dbReference type="ARBA" id="ARBA00010617"/>
    </source>
</evidence>
<dbReference type="InterPro" id="IPR036396">
    <property type="entry name" value="Cyt_P450_sf"/>
</dbReference>
<comment type="similarity">
    <text evidence="3">Belongs to the cytochrome P450 family.</text>
</comment>
<evidence type="ECO:0000256" key="10">
    <source>
        <dbReference type="ARBA" id="ARBA00023033"/>
    </source>
</evidence>
<evidence type="ECO:0000256" key="11">
    <source>
        <dbReference type="ARBA" id="ARBA00023136"/>
    </source>
</evidence>
<proteinExistence type="inferred from homology"/>
<keyword evidence="10" id="KW-0503">Monooxygenase</keyword>
<dbReference type="Pfam" id="PF00067">
    <property type="entry name" value="p450"/>
    <property type="match status" value="1"/>
</dbReference>
<evidence type="ECO:0000256" key="2">
    <source>
        <dbReference type="ARBA" id="ARBA00004370"/>
    </source>
</evidence>
<organism evidence="13 14">
    <name type="scientific">Mycena venus</name>
    <dbReference type="NCBI Taxonomy" id="2733690"/>
    <lineage>
        <taxon>Eukaryota</taxon>
        <taxon>Fungi</taxon>
        <taxon>Dikarya</taxon>
        <taxon>Basidiomycota</taxon>
        <taxon>Agaricomycotina</taxon>
        <taxon>Agaricomycetes</taxon>
        <taxon>Agaricomycetidae</taxon>
        <taxon>Agaricales</taxon>
        <taxon>Marasmiineae</taxon>
        <taxon>Mycenaceae</taxon>
        <taxon>Mycena</taxon>
    </lineage>
</organism>
<gene>
    <name evidence="13" type="ORF">MVEN_00175000</name>
</gene>
<keyword evidence="14" id="KW-1185">Reference proteome</keyword>
<dbReference type="Gene3D" id="1.10.630.10">
    <property type="entry name" value="Cytochrome P450"/>
    <property type="match status" value="1"/>
</dbReference>
<protein>
    <submittedName>
        <fullName evidence="13">Cytochrome p450</fullName>
    </submittedName>
</protein>
<evidence type="ECO:0000256" key="7">
    <source>
        <dbReference type="ARBA" id="ARBA00022989"/>
    </source>
</evidence>
<dbReference type="CDD" id="cd11041">
    <property type="entry name" value="CYP503A1-like"/>
    <property type="match status" value="1"/>
</dbReference>
<keyword evidence="8" id="KW-0560">Oxidoreductase</keyword>
<sequence length="473" mass="53931">MLFTCAEIFLGGPLGNLAVESLSPCVLHGFFGSYWAIKIWLTEPDTLLNEGYQKYPNMVFKIYTQDGWTLFTSGDARLAEMRAAPDRDLSFVEHINDAFQFEITMGPGVARDMFGRNSANVMNTMIRNLPAYFEPVRDEVTQACRDNFPISDNWIPISVLPATAKIVSRRNIEFTDLMVSFTREAIAVGILLRTLPVFIRPTFAKLINRTELYYKWALPHLESMLSYRLLQEAKYGKEWDGKPNDYISWLLATDCESNNVRDLVFRVFCVNLPAIHTTSNSSTSRRTPEHVEILREEIEAVVSQDGWSRESLHKMVKLDSFAKESQRLWGVAPASSGRRTMKPFTFGNSQTVPAGRDIMVTTHAIHLDEGIYPGAREFKPFRWAEMRVQDEKSLAYDFVTPSKTFAAFGVPSRHTCPGRFFAGMLIKQALAYLVLNYDMKLEGIERPRNFILGYVMGPHPTARVLFRKRQVNA</sequence>
<dbReference type="PANTHER" id="PTHR46206">
    <property type="entry name" value="CYTOCHROME P450"/>
    <property type="match status" value="1"/>
</dbReference>
<dbReference type="AlphaFoldDB" id="A0A8H7DDV3"/>
<evidence type="ECO:0000256" key="9">
    <source>
        <dbReference type="ARBA" id="ARBA00023004"/>
    </source>
</evidence>
<dbReference type="OrthoDB" id="1844152at2759"/>
<keyword evidence="9 12" id="KW-0408">Iron</keyword>
<dbReference type="InterPro" id="IPR002403">
    <property type="entry name" value="Cyt_P450_E_grp-IV"/>
</dbReference>
<dbReference type="EMBL" id="JACAZI010000002">
    <property type="protein sequence ID" value="KAF7368518.1"/>
    <property type="molecule type" value="Genomic_DNA"/>
</dbReference>
<dbReference type="GO" id="GO:0020037">
    <property type="term" value="F:heme binding"/>
    <property type="evidence" value="ECO:0007669"/>
    <property type="project" value="InterPro"/>
</dbReference>
<evidence type="ECO:0000313" key="13">
    <source>
        <dbReference type="EMBL" id="KAF7368518.1"/>
    </source>
</evidence>
<keyword evidence="6 12" id="KW-0479">Metal-binding</keyword>
<dbReference type="SUPFAM" id="SSF48264">
    <property type="entry name" value="Cytochrome P450"/>
    <property type="match status" value="1"/>
</dbReference>
<keyword evidence="5" id="KW-0812">Transmembrane</keyword>
<reference evidence="13" key="1">
    <citation type="submission" date="2020-05" db="EMBL/GenBank/DDBJ databases">
        <title>Mycena genomes resolve the evolution of fungal bioluminescence.</title>
        <authorList>
            <person name="Tsai I.J."/>
        </authorList>
    </citation>
    <scope>NUCLEOTIDE SEQUENCE</scope>
    <source>
        <strain evidence="13">CCC161011</strain>
    </source>
</reference>
<comment type="cofactor">
    <cofactor evidence="1 12">
        <name>heme</name>
        <dbReference type="ChEBI" id="CHEBI:30413"/>
    </cofactor>
</comment>
<evidence type="ECO:0000256" key="8">
    <source>
        <dbReference type="ARBA" id="ARBA00023002"/>
    </source>
</evidence>
<comment type="caution">
    <text evidence="13">The sequence shown here is derived from an EMBL/GenBank/DDBJ whole genome shotgun (WGS) entry which is preliminary data.</text>
</comment>
<dbReference type="GO" id="GO:0005506">
    <property type="term" value="F:iron ion binding"/>
    <property type="evidence" value="ECO:0007669"/>
    <property type="project" value="InterPro"/>
</dbReference>
<dbReference type="PANTHER" id="PTHR46206:SF5">
    <property type="entry name" value="P450, PUTATIVE (EUROFUNG)-RELATED"/>
    <property type="match status" value="1"/>
</dbReference>
<dbReference type="InterPro" id="IPR001128">
    <property type="entry name" value="Cyt_P450"/>
</dbReference>
<dbReference type="GO" id="GO:0016705">
    <property type="term" value="F:oxidoreductase activity, acting on paired donors, with incorporation or reduction of molecular oxygen"/>
    <property type="evidence" value="ECO:0007669"/>
    <property type="project" value="InterPro"/>
</dbReference>